<comment type="caution">
    <text evidence="7">The sequence shown here is derived from an EMBL/GenBank/DDBJ whole genome shotgun (WGS) entry which is preliminary data.</text>
</comment>
<evidence type="ECO:0000256" key="6">
    <source>
        <dbReference type="RuleBase" id="RU004466"/>
    </source>
</evidence>
<dbReference type="Proteomes" id="UP000705867">
    <property type="component" value="Unassembled WGS sequence"/>
</dbReference>
<accession>A0A953JAK8</accession>
<dbReference type="PROSITE" id="PS00444">
    <property type="entry name" value="POLYPRENYL_SYNTHASE_2"/>
    <property type="match status" value="1"/>
</dbReference>
<proteinExistence type="inferred from homology"/>
<gene>
    <name evidence="7" type="ORF">K8I29_05130</name>
</gene>
<dbReference type="GO" id="GO:0046872">
    <property type="term" value="F:metal ion binding"/>
    <property type="evidence" value="ECO:0007669"/>
    <property type="project" value="UniProtKB-KW"/>
</dbReference>
<dbReference type="AlphaFoldDB" id="A0A953JAK8"/>
<keyword evidence="5" id="KW-0460">Magnesium</keyword>
<dbReference type="InterPro" id="IPR000092">
    <property type="entry name" value="Polyprenyl_synt"/>
</dbReference>
<sequence length="333" mass="37075">MKSKDIFEEYAGELKVVEQRLMDIFRSDVFLIPVVGRHILSSGGKRIRPLFLLLSADLCGYKGEDRTTLAAIIEAIHTASLLHDDVIDCAETRRGRPAANALWGNPVVVLIGDFLYSNALKLAVFQKNQKIMEALSEATTRMTEGEVLQLNKIGDPDITREEYFTIISAKTGVLISAACRIAGILAKMPEERETALARFGLKVGIAFQLADDVLDYVASQKDLGKRLGKDLEEGKITMPLLHLLKVATEEEREEVKGIIEEALAVPKEERAEAGSRNLDRITELFTRYRVIEESLKSARELIGEAQAELAVFPESREKEVLLAMAEYAMQRKG</sequence>
<protein>
    <submittedName>
        <fullName evidence="7">Polyprenyl synthetase family protein</fullName>
    </submittedName>
</protein>
<comment type="cofactor">
    <cofactor evidence="1">
        <name>Mg(2+)</name>
        <dbReference type="ChEBI" id="CHEBI:18420"/>
    </cofactor>
</comment>
<dbReference type="EMBL" id="JAIOIV010000037">
    <property type="protein sequence ID" value="MBZ0155585.1"/>
    <property type="molecule type" value="Genomic_DNA"/>
</dbReference>
<dbReference type="GO" id="GO:0008299">
    <property type="term" value="P:isoprenoid biosynthetic process"/>
    <property type="evidence" value="ECO:0007669"/>
    <property type="project" value="InterPro"/>
</dbReference>
<comment type="similarity">
    <text evidence="2 6">Belongs to the FPP/GGPP synthase family.</text>
</comment>
<evidence type="ECO:0000256" key="3">
    <source>
        <dbReference type="ARBA" id="ARBA00022679"/>
    </source>
</evidence>
<evidence type="ECO:0000256" key="5">
    <source>
        <dbReference type="ARBA" id="ARBA00022842"/>
    </source>
</evidence>
<reference evidence="7" key="1">
    <citation type="journal article" date="2021" name="bioRxiv">
        <title>Unraveling nitrogen, sulfur and carbon metabolic pathways and microbial community transcriptional responses to substrate deprivation and toxicity stresses in a bioreactor mimicking anoxic brackish coastal sediment conditions.</title>
        <authorList>
            <person name="Martins P.D."/>
            <person name="Echeveste M.J."/>
            <person name="Arshad A."/>
            <person name="Kurth J."/>
            <person name="Ouboter H."/>
            <person name="Jetten M.S.M."/>
            <person name="Welte C.U."/>
        </authorList>
    </citation>
    <scope>NUCLEOTIDE SEQUENCE</scope>
    <source>
        <strain evidence="7">MAG_39</strain>
    </source>
</reference>
<reference evidence="7" key="2">
    <citation type="submission" date="2021-08" db="EMBL/GenBank/DDBJ databases">
        <authorList>
            <person name="Dalcin Martins P."/>
        </authorList>
    </citation>
    <scope>NUCLEOTIDE SEQUENCE</scope>
    <source>
        <strain evidence="7">MAG_39</strain>
    </source>
</reference>
<dbReference type="CDD" id="cd00685">
    <property type="entry name" value="Trans_IPPS_HT"/>
    <property type="match status" value="1"/>
</dbReference>
<dbReference type="SUPFAM" id="SSF48576">
    <property type="entry name" value="Terpenoid synthases"/>
    <property type="match status" value="1"/>
</dbReference>
<evidence type="ECO:0000256" key="4">
    <source>
        <dbReference type="ARBA" id="ARBA00022723"/>
    </source>
</evidence>
<keyword evidence="4" id="KW-0479">Metal-binding</keyword>
<dbReference type="InterPro" id="IPR008949">
    <property type="entry name" value="Isoprenoid_synthase_dom_sf"/>
</dbReference>
<dbReference type="SFLD" id="SFLDS00005">
    <property type="entry name" value="Isoprenoid_Synthase_Type_I"/>
    <property type="match status" value="1"/>
</dbReference>
<keyword evidence="3 6" id="KW-0808">Transferase</keyword>
<evidence type="ECO:0000256" key="1">
    <source>
        <dbReference type="ARBA" id="ARBA00001946"/>
    </source>
</evidence>
<dbReference type="PANTHER" id="PTHR12001">
    <property type="entry name" value="GERANYLGERANYL PYROPHOSPHATE SYNTHASE"/>
    <property type="match status" value="1"/>
</dbReference>
<dbReference type="InterPro" id="IPR033749">
    <property type="entry name" value="Polyprenyl_synt_CS"/>
</dbReference>
<organism evidence="7 8">
    <name type="scientific">Candidatus Nitrobium versatile</name>
    <dbReference type="NCBI Taxonomy" id="2884831"/>
    <lineage>
        <taxon>Bacteria</taxon>
        <taxon>Pseudomonadati</taxon>
        <taxon>Nitrospirota</taxon>
        <taxon>Nitrospiria</taxon>
        <taxon>Nitrospirales</taxon>
        <taxon>Nitrospiraceae</taxon>
        <taxon>Candidatus Nitrobium</taxon>
    </lineage>
</organism>
<dbReference type="Gene3D" id="1.10.600.10">
    <property type="entry name" value="Farnesyl Diphosphate Synthase"/>
    <property type="match status" value="1"/>
</dbReference>
<name>A0A953JAK8_9BACT</name>
<dbReference type="GO" id="GO:0004659">
    <property type="term" value="F:prenyltransferase activity"/>
    <property type="evidence" value="ECO:0007669"/>
    <property type="project" value="InterPro"/>
</dbReference>
<evidence type="ECO:0000313" key="8">
    <source>
        <dbReference type="Proteomes" id="UP000705867"/>
    </source>
</evidence>
<dbReference type="PROSITE" id="PS00723">
    <property type="entry name" value="POLYPRENYL_SYNTHASE_1"/>
    <property type="match status" value="1"/>
</dbReference>
<dbReference type="PANTHER" id="PTHR12001:SF69">
    <property type="entry name" value="ALL TRANS-POLYPRENYL-DIPHOSPHATE SYNTHASE PDSS1"/>
    <property type="match status" value="1"/>
</dbReference>
<evidence type="ECO:0000256" key="2">
    <source>
        <dbReference type="ARBA" id="ARBA00006706"/>
    </source>
</evidence>
<evidence type="ECO:0000313" key="7">
    <source>
        <dbReference type="EMBL" id="MBZ0155585.1"/>
    </source>
</evidence>
<dbReference type="Pfam" id="PF00348">
    <property type="entry name" value="polyprenyl_synt"/>
    <property type="match status" value="1"/>
</dbReference>